<evidence type="ECO:0000313" key="2">
    <source>
        <dbReference type="Proteomes" id="UP000027920"/>
    </source>
</evidence>
<comment type="caution">
    <text evidence="1">The sequence shown here is derived from an EMBL/GenBank/DDBJ whole genome shotgun (WGS) entry which is preliminary data.</text>
</comment>
<accession>A0A072PID4</accession>
<dbReference type="OrthoDB" id="10392900at2759"/>
<dbReference type="RefSeq" id="XP_013262449.1">
    <property type="nucleotide sequence ID" value="XM_013406995.1"/>
</dbReference>
<reference evidence="1 2" key="1">
    <citation type="submission" date="2013-03" db="EMBL/GenBank/DDBJ databases">
        <title>The Genome Sequence of Exophiala aquamarina CBS 119918.</title>
        <authorList>
            <consortium name="The Broad Institute Genomics Platform"/>
            <person name="Cuomo C."/>
            <person name="de Hoog S."/>
            <person name="Gorbushina A."/>
            <person name="Walker B."/>
            <person name="Young S.K."/>
            <person name="Zeng Q."/>
            <person name="Gargeya S."/>
            <person name="Fitzgerald M."/>
            <person name="Haas B."/>
            <person name="Abouelleil A."/>
            <person name="Allen A.W."/>
            <person name="Alvarado L."/>
            <person name="Arachchi H.M."/>
            <person name="Berlin A.M."/>
            <person name="Chapman S.B."/>
            <person name="Gainer-Dewar J."/>
            <person name="Goldberg J."/>
            <person name="Griggs A."/>
            <person name="Gujja S."/>
            <person name="Hansen M."/>
            <person name="Howarth C."/>
            <person name="Imamovic A."/>
            <person name="Ireland A."/>
            <person name="Larimer J."/>
            <person name="McCowan C."/>
            <person name="Murphy C."/>
            <person name="Pearson M."/>
            <person name="Poon T.W."/>
            <person name="Priest M."/>
            <person name="Roberts A."/>
            <person name="Saif S."/>
            <person name="Shea T."/>
            <person name="Sisk P."/>
            <person name="Sykes S."/>
            <person name="Wortman J."/>
            <person name="Nusbaum C."/>
            <person name="Birren B."/>
        </authorList>
    </citation>
    <scope>NUCLEOTIDE SEQUENCE [LARGE SCALE GENOMIC DNA]</scope>
    <source>
        <strain evidence="1 2">CBS 119918</strain>
    </source>
</reference>
<dbReference type="GeneID" id="25279636"/>
<organism evidence="1 2">
    <name type="scientific">Exophiala aquamarina CBS 119918</name>
    <dbReference type="NCBI Taxonomy" id="1182545"/>
    <lineage>
        <taxon>Eukaryota</taxon>
        <taxon>Fungi</taxon>
        <taxon>Dikarya</taxon>
        <taxon>Ascomycota</taxon>
        <taxon>Pezizomycotina</taxon>
        <taxon>Eurotiomycetes</taxon>
        <taxon>Chaetothyriomycetidae</taxon>
        <taxon>Chaetothyriales</taxon>
        <taxon>Herpotrichiellaceae</taxon>
        <taxon>Exophiala</taxon>
    </lineage>
</organism>
<sequence>MATIPDEILCEILCPRAKAGGKSDVVSNFKTIFAISNQAAASSNFPPPLGLKVFENVNAHPEEAGLFLFWRSMENHDCLSQTPGFKPAAKLFGEKIVPNLETPLQPCYLWTRQGEVALRDANFCEVIEVQISGSEDIEKLGESFPTALDKLNRSEGFRGYFYGPIFGDSSTYVIVVKWNSKADMDDNEGLQDVEKSILGVLGGRSSIVKRHQMYT</sequence>
<proteinExistence type="predicted"/>
<dbReference type="AlphaFoldDB" id="A0A072PID4"/>
<protein>
    <recommendedName>
        <fullName evidence="3">ABM domain-containing protein</fullName>
    </recommendedName>
</protein>
<name>A0A072PID4_9EURO</name>
<dbReference type="Proteomes" id="UP000027920">
    <property type="component" value="Unassembled WGS sequence"/>
</dbReference>
<dbReference type="EMBL" id="AMGV01000003">
    <property type="protein sequence ID" value="KEF59859.1"/>
    <property type="molecule type" value="Genomic_DNA"/>
</dbReference>
<dbReference type="VEuPathDB" id="FungiDB:A1O9_04707"/>
<keyword evidence="2" id="KW-1185">Reference proteome</keyword>
<dbReference type="HOGENOM" id="CLU_1294275_0_0_1"/>
<gene>
    <name evidence="1" type="ORF">A1O9_04707</name>
</gene>
<evidence type="ECO:0000313" key="1">
    <source>
        <dbReference type="EMBL" id="KEF59859.1"/>
    </source>
</evidence>
<evidence type="ECO:0008006" key="3">
    <source>
        <dbReference type="Google" id="ProtNLM"/>
    </source>
</evidence>